<dbReference type="eggNOG" id="ENOG502RNUM">
    <property type="taxonomic scope" value="Eukaryota"/>
</dbReference>
<organism evidence="3">
    <name type="scientific">Arthroderma gypseum (strain ATCC MYA-4604 / CBS 118893)</name>
    <name type="common">Microsporum gypseum</name>
    <dbReference type="NCBI Taxonomy" id="535722"/>
    <lineage>
        <taxon>Eukaryota</taxon>
        <taxon>Fungi</taxon>
        <taxon>Dikarya</taxon>
        <taxon>Ascomycota</taxon>
        <taxon>Pezizomycotina</taxon>
        <taxon>Eurotiomycetes</taxon>
        <taxon>Eurotiomycetidae</taxon>
        <taxon>Onygenales</taxon>
        <taxon>Arthrodermataceae</taxon>
        <taxon>Nannizzia</taxon>
    </lineage>
</organism>
<feature type="region of interest" description="Disordered" evidence="1">
    <location>
        <begin position="60"/>
        <end position="114"/>
    </location>
</feature>
<dbReference type="EMBL" id="DS989824">
    <property type="protein sequence ID" value="EFR00951.1"/>
    <property type="molecule type" value="Genomic_DNA"/>
</dbReference>
<feature type="region of interest" description="Disordered" evidence="1">
    <location>
        <begin position="255"/>
        <end position="320"/>
    </location>
</feature>
<feature type="region of interest" description="Disordered" evidence="1">
    <location>
        <begin position="183"/>
        <end position="234"/>
    </location>
</feature>
<evidence type="ECO:0000313" key="3">
    <source>
        <dbReference type="Proteomes" id="UP000002669"/>
    </source>
</evidence>
<dbReference type="Proteomes" id="UP000002669">
    <property type="component" value="Unassembled WGS sequence"/>
</dbReference>
<feature type="compositionally biased region" description="Low complexity" evidence="1">
    <location>
        <begin position="306"/>
        <end position="320"/>
    </location>
</feature>
<proteinExistence type="predicted"/>
<dbReference type="VEuPathDB" id="FungiDB:MGYG_03953"/>
<dbReference type="HOGENOM" id="CLU_067588_0_0_1"/>
<reference evidence="3" key="1">
    <citation type="journal article" date="2012" name="MBio">
        <title>Comparative genome analysis of Trichophyton rubrum and related dermatophytes reveals candidate genes involved in infection.</title>
        <authorList>
            <person name="Martinez D.A."/>
            <person name="Oliver B.G."/>
            <person name="Graeser Y."/>
            <person name="Goldberg J.M."/>
            <person name="Li W."/>
            <person name="Martinez-Rossi N.M."/>
            <person name="Monod M."/>
            <person name="Shelest E."/>
            <person name="Barton R.C."/>
            <person name="Birch E."/>
            <person name="Brakhage A.A."/>
            <person name="Chen Z."/>
            <person name="Gurr S.J."/>
            <person name="Heiman D."/>
            <person name="Heitman J."/>
            <person name="Kosti I."/>
            <person name="Rossi A."/>
            <person name="Saif S."/>
            <person name="Samalova M."/>
            <person name="Saunders C.W."/>
            <person name="Shea T."/>
            <person name="Summerbell R.C."/>
            <person name="Xu J."/>
            <person name="Young S."/>
            <person name="Zeng Q."/>
            <person name="Birren B.W."/>
            <person name="Cuomo C.A."/>
            <person name="White T.C."/>
        </authorList>
    </citation>
    <scope>NUCLEOTIDE SEQUENCE [LARGE SCALE GENOMIC DNA]</scope>
    <source>
        <strain evidence="3">ATCC MYA-4604 / CBS 118893</strain>
    </source>
</reference>
<evidence type="ECO:0000256" key="1">
    <source>
        <dbReference type="SAM" id="MobiDB-lite"/>
    </source>
</evidence>
<gene>
    <name evidence="2" type="ORF">MGYG_03953</name>
</gene>
<keyword evidence="3" id="KW-1185">Reference proteome</keyword>
<dbReference type="InParanoid" id="E4UUI4"/>
<feature type="compositionally biased region" description="Polar residues" evidence="1">
    <location>
        <begin position="283"/>
        <end position="292"/>
    </location>
</feature>
<dbReference type="OrthoDB" id="5372734at2759"/>
<dbReference type="OMA" id="DTDWEYL"/>
<dbReference type="STRING" id="535722.E4UUI4"/>
<name>E4UUI4_ARTGP</name>
<sequence>MSDSEDYDEFMGEDYLWIDCGEPHYTDDLAMLVNPDPVFLDDGAFEAALDSDTDWEYLSDEYYDHDRPQKPRRRKEEGDSKKPTQSDTAMYYGVSWSAGPRGNNDGPLYKPGEGEKVSLLKNWREIFQESKPKTKNINEKLKHDGTIKETFRDQLSTRFRRDSENRARLNYKYNIGSGMEADGLVHTGHGPKTLLSQRGNFDSEGVPAKPAKKRHEDSQPKRASNAPEAVKVTRKFDIILPPAPKNITEYKEIVTTVAPNAPKRGRKRKAEVVAEQITHDPDPSSNPGPVTNSKRKKAGHTNGAKTATSSRPTRSSTRRK</sequence>
<evidence type="ECO:0000313" key="2">
    <source>
        <dbReference type="EMBL" id="EFR00951.1"/>
    </source>
</evidence>
<feature type="compositionally biased region" description="Basic and acidic residues" evidence="1">
    <location>
        <begin position="62"/>
        <end position="84"/>
    </location>
</feature>
<dbReference type="AlphaFoldDB" id="E4UUI4"/>
<protein>
    <submittedName>
        <fullName evidence="2">Uncharacterized protein</fullName>
    </submittedName>
</protein>
<dbReference type="GeneID" id="10029064"/>
<accession>E4UUI4</accession>
<dbReference type="RefSeq" id="XP_003173781.1">
    <property type="nucleotide sequence ID" value="XM_003173733.1"/>
</dbReference>